<name>A0AAD8PDC0_BABGI</name>
<feature type="signal peptide" evidence="1">
    <location>
        <begin position="1"/>
        <end position="21"/>
    </location>
</feature>
<feature type="chain" id="PRO_5041943066" evidence="1">
    <location>
        <begin position="22"/>
        <end position="236"/>
    </location>
</feature>
<protein>
    <submittedName>
        <fullName evidence="2">Uncharacterized protein</fullName>
    </submittedName>
</protein>
<proteinExistence type="predicted"/>
<reference evidence="2" key="1">
    <citation type="submission" date="2023-08" db="EMBL/GenBank/DDBJ databases">
        <title>Draft sequence of the Babesia gibsoni genome.</title>
        <authorList>
            <person name="Yamagishi J.Y."/>
            <person name="Xuan X.X."/>
        </authorList>
    </citation>
    <scope>NUCLEOTIDE SEQUENCE</scope>
    <source>
        <strain evidence="2">Azabu</strain>
    </source>
</reference>
<evidence type="ECO:0000313" key="2">
    <source>
        <dbReference type="EMBL" id="KAK1442112.1"/>
    </source>
</evidence>
<keyword evidence="1" id="KW-0732">Signal</keyword>
<evidence type="ECO:0000256" key="1">
    <source>
        <dbReference type="SAM" id="SignalP"/>
    </source>
</evidence>
<dbReference type="Proteomes" id="UP001230268">
    <property type="component" value="Unassembled WGS sequence"/>
</dbReference>
<organism evidence="2 3">
    <name type="scientific">Babesia gibsoni</name>
    <dbReference type="NCBI Taxonomy" id="33632"/>
    <lineage>
        <taxon>Eukaryota</taxon>
        <taxon>Sar</taxon>
        <taxon>Alveolata</taxon>
        <taxon>Apicomplexa</taxon>
        <taxon>Aconoidasida</taxon>
        <taxon>Piroplasmida</taxon>
        <taxon>Babesiidae</taxon>
        <taxon>Babesia</taxon>
    </lineage>
</organism>
<keyword evidence="3" id="KW-1185">Reference proteome</keyword>
<sequence length="236" mass="26251">MKSAILSTIVGLSCCIRLVEAYNTVAGFGSSKTISSHIGKTHEALKYSNSTADVDSFDDNIVDFFKAILREEESTASMKEPLKFFYGKKGATEENSDSGIDDFTNTVAECEVAEEVKGRRIHKTLYIKLADAEDLLKRFEEAKLARNGQSGTSNALDKGEPEITCKAVVINDESRKCKSCMYVEELSKKNHVRFGTIRQSTILSCVNGYDDVLDPRNQKKPWFIYSTAAYHPICTV</sequence>
<accession>A0AAD8PDC0</accession>
<gene>
    <name evidence="2" type="ORF">BgAZ_401420</name>
</gene>
<comment type="caution">
    <text evidence="2">The sequence shown here is derived from an EMBL/GenBank/DDBJ whole genome shotgun (WGS) entry which is preliminary data.</text>
</comment>
<evidence type="ECO:0000313" key="3">
    <source>
        <dbReference type="Proteomes" id="UP001230268"/>
    </source>
</evidence>
<dbReference type="EMBL" id="JAVEPI010000004">
    <property type="protein sequence ID" value="KAK1442112.1"/>
    <property type="molecule type" value="Genomic_DNA"/>
</dbReference>
<dbReference type="AlphaFoldDB" id="A0AAD8PDC0"/>